<proteinExistence type="predicted"/>
<dbReference type="EMBL" id="KB742808">
    <property type="protein sequence ID" value="EOB04113.1"/>
    <property type="molecule type" value="Genomic_DNA"/>
</dbReference>
<protein>
    <submittedName>
        <fullName evidence="2">Uncharacterized protein</fullName>
    </submittedName>
</protein>
<evidence type="ECO:0000256" key="1">
    <source>
        <dbReference type="SAM" id="MobiDB-lite"/>
    </source>
</evidence>
<reference evidence="3" key="1">
    <citation type="journal article" date="2013" name="Nat. Genet.">
        <title>The duck genome and transcriptome provide insight into an avian influenza virus reservoir species.</title>
        <authorList>
            <person name="Huang Y."/>
            <person name="Li Y."/>
            <person name="Burt D.W."/>
            <person name="Chen H."/>
            <person name="Zhang Y."/>
            <person name="Qian W."/>
            <person name="Kim H."/>
            <person name="Gan S."/>
            <person name="Zhao Y."/>
            <person name="Li J."/>
            <person name="Yi K."/>
            <person name="Feng H."/>
            <person name="Zhu P."/>
            <person name="Li B."/>
            <person name="Liu Q."/>
            <person name="Fairley S."/>
            <person name="Magor K.E."/>
            <person name="Du Z."/>
            <person name="Hu X."/>
            <person name="Goodman L."/>
            <person name="Tafer H."/>
            <person name="Vignal A."/>
            <person name="Lee T."/>
            <person name="Kim K.W."/>
            <person name="Sheng Z."/>
            <person name="An Y."/>
            <person name="Searle S."/>
            <person name="Herrero J."/>
            <person name="Groenen M.A."/>
            <person name="Crooijmans R.P."/>
            <person name="Faraut T."/>
            <person name="Cai Q."/>
            <person name="Webster R.G."/>
            <person name="Aldridge J.R."/>
            <person name="Warren W.C."/>
            <person name="Bartschat S."/>
            <person name="Kehr S."/>
            <person name="Marz M."/>
            <person name="Stadler P.F."/>
            <person name="Smith J."/>
            <person name="Kraus R.H."/>
            <person name="Zhao Y."/>
            <person name="Ren L."/>
            <person name="Fei J."/>
            <person name="Morisson M."/>
            <person name="Kaiser P."/>
            <person name="Griffin D.K."/>
            <person name="Rao M."/>
            <person name="Pitel F."/>
            <person name="Wang J."/>
            <person name="Li N."/>
        </authorList>
    </citation>
    <scope>NUCLEOTIDE SEQUENCE [LARGE SCALE GENOMIC DNA]</scope>
</reference>
<sequence length="166" mass="18354">MSSQKLTAIQPAVENGKYNINLLEKLHDSAFPATLNEPKGSLYQPAKRSSADCAQHRVLGPYGYASTSTRPSDSNMQNSRFQYNFSKVPAQADWQQCPPNPALDLCPTLPTQADSGAEEQRTGNRQDLPAPFSMAWKHVLFGKDLTGQQSPLEMGYLFTKASKNFQ</sequence>
<dbReference type="Proteomes" id="UP000296049">
    <property type="component" value="Unassembled WGS sequence"/>
</dbReference>
<dbReference type="AlphaFoldDB" id="R0LUK1"/>
<name>R0LUK1_ANAPL</name>
<keyword evidence="3" id="KW-1185">Reference proteome</keyword>
<gene>
    <name evidence="2" type="ORF">Anapl_00139</name>
</gene>
<evidence type="ECO:0000313" key="3">
    <source>
        <dbReference type="Proteomes" id="UP000296049"/>
    </source>
</evidence>
<accession>R0LUK1</accession>
<organism evidence="2 3">
    <name type="scientific">Anas platyrhynchos</name>
    <name type="common">Mallard</name>
    <name type="synonym">Anas boschas</name>
    <dbReference type="NCBI Taxonomy" id="8839"/>
    <lineage>
        <taxon>Eukaryota</taxon>
        <taxon>Metazoa</taxon>
        <taxon>Chordata</taxon>
        <taxon>Craniata</taxon>
        <taxon>Vertebrata</taxon>
        <taxon>Euteleostomi</taxon>
        <taxon>Archelosauria</taxon>
        <taxon>Archosauria</taxon>
        <taxon>Dinosauria</taxon>
        <taxon>Saurischia</taxon>
        <taxon>Theropoda</taxon>
        <taxon>Coelurosauria</taxon>
        <taxon>Aves</taxon>
        <taxon>Neognathae</taxon>
        <taxon>Galloanserae</taxon>
        <taxon>Anseriformes</taxon>
        <taxon>Anatidae</taxon>
        <taxon>Anatinae</taxon>
        <taxon>Anas</taxon>
    </lineage>
</organism>
<evidence type="ECO:0000313" key="2">
    <source>
        <dbReference type="EMBL" id="EOB04113.1"/>
    </source>
</evidence>
<feature type="region of interest" description="Disordered" evidence="1">
    <location>
        <begin position="99"/>
        <end position="127"/>
    </location>
</feature>